<evidence type="ECO:0000256" key="1">
    <source>
        <dbReference type="SAM" id="MobiDB-lite"/>
    </source>
</evidence>
<dbReference type="PANTHER" id="PTHR34660:SF7">
    <property type="entry name" value="DNA LIGASE-LIKE PROTEIN"/>
    <property type="match status" value="1"/>
</dbReference>
<evidence type="ECO:0000313" key="2">
    <source>
        <dbReference type="EMBL" id="KAF4355899.1"/>
    </source>
</evidence>
<feature type="region of interest" description="Disordered" evidence="1">
    <location>
        <begin position="305"/>
        <end position="346"/>
    </location>
</feature>
<proteinExistence type="predicted"/>
<comment type="caution">
    <text evidence="2">The sequence shown here is derived from an EMBL/GenBank/DDBJ whole genome shotgun (WGS) entry which is preliminary data.</text>
</comment>
<feature type="compositionally biased region" description="Basic and acidic residues" evidence="1">
    <location>
        <begin position="75"/>
        <end position="104"/>
    </location>
</feature>
<feature type="compositionally biased region" description="Basic and acidic residues" evidence="1">
    <location>
        <begin position="311"/>
        <end position="327"/>
    </location>
</feature>
<protein>
    <submittedName>
        <fullName evidence="2">Uncharacterized protein</fullName>
    </submittedName>
</protein>
<organism evidence="2 3">
    <name type="scientific">Cannabis sativa</name>
    <name type="common">Hemp</name>
    <name type="synonym">Marijuana</name>
    <dbReference type="NCBI Taxonomy" id="3483"/>
    <lineage>
        <taxon>Eukaryota</taxon>
        <taxon>Viridiplantae</taxon>
        <taxon>Streptophyta</taxon>
        <taxon>Embryophyta</taxon>
        <taxon>Tracheophyta</taxon>
        <taxon>Spermatophyta</taxon>
        <taxon>Magnoliopsida</taxon>
        <taxon>eudicotyledons</taxon>
        <taxon>Gunneridae</taxon>
        <taxon>Pentapetalae</taxon>
        <taxon>rosids</taxon>
        <taxon>fabids</taxon>
        <taxon>Rosales</taxon>
        <taxon>Cannabaceae</taxon>
        <taxon>Cannabis</taxon>
    </lineage>
</organism>
<keyword evidence="3" id="KW-1185">Reference proteome</keyword>
<sequence>MSRCFPFPPPTYANKGEALDELIKRVSLLVHKISDDEYLLVLGFVDIAILRKDKEEAKLKRKEHKLQKKLRKERIRSTETEKSDADGKVKRKEENYSQEKKRENNLYGGNLSKAAVEEKHPQQKKRKNDLYGGNHSKAAAEEKYPLQKKRKTVVDESDLLESSDLTQEHEQPTCSGSVSFVSDSTQSNPKKRRLHESLSNDGDSERKIIRIRLRKTASEVHVLKSSGSGCIPSVLTKTEVGKHILKPCQELPLATLEGRNETKRHGLILKQCQELPLPPQDSSRQSKRPETQKLCLKQSLELPLAATQESNESKSNEANKLDLKPEQELPLAARRESRKSRRTSKTSLFIDGSQSLDQFYGDLLKPWLLPRLEAEHCDSDEDDWLLGSKQENKQDATIHKAANVVSCSRTSNLWPQANYLPEADIFGLPYTVPF</sequence>
<dbReference type="Proteomes" id="UP000583929">
    <property type="component" value="Unassembled WGS sequence"/>
</dbReference>
<accession>A0A7J6EE25</accession>
<name>A0A7J6EE25_CANSA</name>
<feature type="compositionally biased region" description="Basic residues" evidence="1">
    <location>
        <begin position="59"/>
        <end position="74"/>
    </location>
</feature>
<dbReference type="AlphaFoldDB" id="A0A7J6EE25"/>
<dbReference type="PANTHER" id="PTHR34660">
    <property type="entry name" value="MYB-LIKE PROTEIN X"/>
    <property type="match status" value="1"/>
</dbReference>
<reference evidence="2 3" key="1">
    <citation type="journal article" date="2020" name="bioRxiv">
        <title>Sequence and annotation of 42 cannabis genomes reveals extensive copy number variation in cannabinoid synthesis and pathogen resistance genes.</title>
        <authorList>
            <person name="Mckernan K.J."/>
            <person name="Helbert Y."/>
            <person name="Kane L.T."/>
            <person name="Ebling H."/>
            <person name="Zhang L."/>
            <person name="Liu B."/>
            <person name="Eaton Z."/>
            <person name="Mclaughlin S."/>
            <person name="Kingan S."/>
            <person name="Baybayan P."/>
            <person name="Concepcion G."/>
            <person name="Jordan M."/>
            <person name="Riva A."/>
            <person name="Barbazuk W."/>
            <person name="Harkins T."/>
        </authorList>
    </citation>
    <scope>NUCLEOTIDE SEQUENCE [LARGE SCALE GENOMIC DNA]</scope>
    <source>
        <strain evidence="3">cv. Jamaican Lion 4</strain>
        <tissue evidence="2">Leaf</tissue>
    </source>
</reference>
<dbReference type="EMBL" id="JAATIQ010000437">
    <property type="protein sequence ID" value="KAF4355899.1"/>
    <property type="molecule type" value="Genomic_DNA"/>
</dbReference>
<evidence type="ECO:0000313" key="3">
    <source>
        <dbReference type="Proteomes" id="UP000583929"/>
    </source>
</evidence>
<gene>
    <name evidence="2" type="ORF">G4B88_011623</name>
</gene>
<feature type="region of interest" description="Disordered" evidence="1">
    <location>
        <begin position="58"/>
        <end position="202"/>
    </location>
</feature>
<feature type="compositionally biased region" description="Polar residues" evidence="1">
    <location>
        <begin position="172"/>
        <end position="188"/>
    </location>
</feature>